<evidence type="ECO:0000256" key="3">
    <source>
        <dbReference type="ARBA" id="ARBA00059808"/>
    </source>
</evidence>
<dbReference type="PRINTS" id="PR00689">
    <property type="entry name" value="ACOABINDINGP"/>
</dbReference>
<keyword evidence="5" id="KW-1185">Reference proteome</keyword>
<evidence type="ECO:0000259" key="4">
    <source>
        <dbReference type="PROSITE" id="PS51228"/>
    </source>
</evidence>
<evidence type="ECO:0000256" key="2">
    <source>
        <dbReference type="ARBA" id="ARBA00023121"/>
    </source>
</evidence>
<dbReference type="PROSITE" id="PS00880">
    <property type="entry name" value="ACB_1"/>
    <property type="match status" value="1"/>
</dbReference>
<dbReference type="PANTHER" id="PTHR23310">
    <property type="entry name" value="ACYL-COA-BINDING PROTEIN, ACBP"/>
    <property type="match status" value="1"/>
</dbReference>
<protein>
    <submittedName>
        <fullName evidence="6">ACB domain-containing protein</fullName>
    </submittedName>
</protein>
<dbReference type="PROSITE" id="PS51228">
    <property type="entry name" value="ACB_2"/>
    <property type="match status" value="1"/>
</dbReference>
<dbReference type="FunFam" id="1.20.80.10:FF:000010">
    <property type="entry name" value="Acyl-CoA-binding domain-containing protein 5"/>
    <property type="match status" value="1"/>
</dbReference>
<dbReference type="WBParaSite" id="SPAL_0000219200.2">
    <property type="protein sequence ID" value="SPAL_0000219200.2"/>
    <property type="gene ID" value="SPAL_0000219200"/>
</dbReference>
<evidence type="ECO:0000313" key="5">
    <source>
        <dbReference type="Proteomes" id="UP000046392"/>
    </source>
</evidence>
<reference evidence="6" key="1">
    <citation type="submission" date="2017-02" db="UniProtKB">
        <authorList>
            <consortium name="WormBaseParasite"/>
        </authorList>
    </citation>
    <scope>IDENTIFICATION</scope>
</reference>
<organism evidence="5 6">
    <name type="scientific">Strongyloides papillosus</name>
    <name type="common">Intestinal threadworm</name>
    <dbReference type="NCBI Taxonomy" id="174720"/>
    <lineage>
        <taxon>Eukaryota</taxon>
        <taxon>Metazoa</taxon>
        <taxon>Ecdysozoa</taxon>
        <taxon>Nematoda</taxon>
        <taxon>Chromadorea</taxon>
        <taxon>Rhabditida</taxon>
        <taxon>Tylenchina</taxon>
        <taxon>Panagrolaimomorpha</taxon>
        <taxon>Strongyloidoidea</taxon>
        <taxon>Strongyloididae</taxon>
        <taxon>Strongyloides</taxon>
    </lineage>
</organism>
<dbReference type="STRING" id="174720.A0A0N5B819"/>
<dbReference type="GO" id="GO:0006631">
    <property type="term" value="P:fatty acid metabolic process"/>
    <property type="evidence" value="ECO:0007669"/>
    <property type="project" value="TreeGrafter"/>
</dbReference>
<comment type="function">
    <text evidence="3">Binds medium- and long-chain acyl-CoA esters with very high affinity and may function as an intracellular carrier of acyl-CoA esters.</text>
</comment>
<proteinExistence type="inferred from homology"/>
<dbReference type="PANTHER" id="PTHR23310:SF62">
    <property type="entry name" value="ACYL-COA BINDING PROTEIN 1, ISOFORM A"/>
    <property type="match status" value="1"/>
</dbReference>
<dbReference type="GO" id="GO:0019915">
    <property type="term" value="P:lipid storage"/>
    <property type="evidence" value="ECO:0007669"/>
    <property type="project" value="UniProtKB-ARBA"/>
</dbReference>
<dbReference type="CDD" id="cd00435">
    <property type="entry name" value="ACBP"/>
    <property type="match status" value="1"/>
</dbReference>
<keyword evidence="2" id="KW-0446">Lipid-binding</keyword>
<sequence length="132" mass="15530">MYDNSCYQRLIIMIHIYICIYKAYILRKIYLYLIIQLNFFFISRYLKMTNFNEAAEQVKHLKTSPTNDELLHLYALYKQATVGDNNTPKPGMLDMKGKAKWNAWVEKKGLSKEDAENEYISLVESLVAKYGI</sequence>
<evidence type="ECO:0000313" key="6">
    <source>
        <dbReference type="WBParaSite" id="SPAL_0000219200.2"/>
    </source>
</evidence>
<name>A0A0N5B819_STREA</name>
<evidence type="ECO:0000256" key="1">
    <source>
        <dbReference type="ARBA" id="ARBA00005567"/>
    </source>
</evidence>
<dbReference type="InterPro" id="IPR022408">
    <property type="entry name" value="Acyl-CoA-binding_prot_CS"/>
</dbReference>
<dbReference type="AlphaFoldDB" id="A0A0N5B819"/>
<dbReference type="GO" id="GO:0000062">
    <property type="term" value="F:fatty-acyl-CoA binding"/>
    <property type="evidence" value="ECO:0007669"/>
    <property type="project" value="InterPro"/>
</dbReference>
<dbReference type="InterPro" id="IPR000582">
    <property type="entry name" value="Acyl-CoA-binding_protein"/>
</dbReference>
<accession>A0A0N5B819</accession>
<feature type="domain" description="ACB" evidence="4">
    <location>
        <begin position="51"/>
        <end position="132"/>
    </location>
</feature>
<dbReference type="InterPro" id="IPR035984">
    <property type="entry name" value="Acyl-CoA-binding_sf"/>
</dbReference>
<comment type="similarity">
    <text evidence="1">Belongs to the ACBP family.</text>
</comment>
<dbReference type="SUPFAM" id="SSF47027">
    <property type="entry name" value="Acyl-CoA binding protein"/>
    <property type="match status" value="1"/>
</dbReference>
<dbReference type="InterPro" id="IPR014352">
    <property type="entry name" value="FERM/acyl-CoA-bd_prot_sf"/>
</dbReference>
<dbReference type="Gene3D" id="1.20.80.10">
    <property type="match status" value="1"/>
</dbReference>
<dbReference type="Pfam" id="PF00887">
    <property type="entry name" value="ACBP"/>
    <property type="match status" value="1"/>
</dbReference>
<dbReference type="Proteomes" id="UP000046392">
    <property type="component" value="Unplaced"/>
</dbReference>